<reference evidence="2" key="2">
    <citation type="journal article" date="2018" name="Plant J.">
        <title>The Sorghum bicolor reference genome: improved assembly, gene annotations, a transcriptome atlas, and signatures of genome organization.</title>
        <authorList>
            <person name="McCormick R.F."/>
            <person name="Truong S.K."/>
            <person name="Sreedasyam A."/>
            <person name="Jenkins J."/>
            <person name="Shu S."/>
            <person name="Sims D."/>
            <person name="Kennedy M."/>
            <person name="Amirebrahimi M."/>
            <person name="Weers B.D."/>
            <person name="McKinley B."/>
            <person name="Mattison A."/>
            <person name="Morishige D.T."/>
            <person name="Grimwood J."/>
            <person name="Schmutz J."/>
            <person name="Mullet J.E."/>
        </authorList>
    </citation>
    <scope>NUCLEOTIDE SEQUENCE [LARGE SCALE GENOMIC DNA]</scope>
    <source>
        <strain evidence="2">cv. BTx623</strain>
    </source>
</reference>
<protein>
    <submittedName>
        <fullName evidence="1">Uncharacterized protein</fullName>
    </submittedName>
</protein>
<proteinExistence type="predicted"/>
<reference evidence="1 2" key="1">
    <citation type="journal article" date="2009" name="Nature">
        <title>The Sorghum bicolor genome and the diversification of grasses.</title>
        <authorList>
            <person name="Paterson A.H."/>
            <person name="Bowers J.E."/>
            <person name="Bruggmann R."/>
            <person name="Dubchak I."/>
            <person name="Grimwood J."/>
            <person name="Gundlach H."/>
            <person name="Haberer G."/>
            <person name="Hellsten U."/>
            <person name="Mitros T."/>
            <person name="Poliakov A."/>
            <person name="Schmutz J."/>
            <person name="Spannagl M."/>
            <person name="Tang H."/>
            <person name="Wang X."/>
            <person name="Wicker T."/>
            <person name="Bharti A.K."/>
            <person name="Chapman J."/>
            <person name="Feltus F.A."/>
            <person name="Gowik U."/>
            <person name="Grigoriev I.V."/>
            <person name="Lyons E."/>
            <person name="Maher C.A."/>
            <person name="Martis M."/>
            <person name="Narechania A."/>
            <person name="Otillar R.P."/>
            <person name="Penning B.W."/>
            <person name="Salamov A.A."/>
            <person name="Wang Y."/>
            <person name="Zhang L."/>
            <person name="Carpita N.C."/>
            <person name="Freeling M."/>
            <person name="Gingle A.R."/>
            <person name="Hash C.T."/>
            <person name="Keller B."/>
            <person name="Klein P."/>
            <person name="Kresovich S."/>
            <person name="McCann M.C."/>
            <person name="Ming R."/>
            <person name="Peterson D.G."/>
            <person name="Mehboob-ur-Rahman"/>
            <person name="Ware D."/>
            <person name="Westhoff P."/>
            <person name="Mayer K.F."/>
            <person name="Messing J."/>
            <person name="Rokhsar D.S."/>
        </authorList>
    </citation>
    <scope>NUCLEOTIDE SEQUENCE [LARGE SCALE GENOMIC DNA]</scope>
    <source>
        <strain evidence="2">cv. BTx623</strain>
    </source>
</reference>
<gene>
    <name evidence="1" type="ORF">SORBI_3001G089850</name>
</gene>
<dbReference type="InParanoid" id="A0A1Z5S4X6"/>
<dbReference type="Gramene" id="OQU90992">
    <property type="protein sequence ID" value="OQU90992"/>
    <property type="gene ID" value="SORBI_3001G089850"/>
</dbReference>
<evidence type="ECO:0000313" key="2">
    <source>
        <dbReference type="Proteomes" id="UP000000768"/>
    </source>
</evidence>
<organism evidence="1 2">
    <name type="scientific">Sorghum bicolor</name>
    <name type="common">Sorghum</name>
    <name type="synonym">Sorghum vulgare</name>
    <dbReference type="NCBI Taxonomy" id="4558"/>
    <lineage>
        <taxon>Eukaryota</taxon>
        <taxon>Viridiplantae</taxon>
        <taxon>Streptophyta</taxon>
        <taxon>Embryophyta</taxon>
        <taxon>Tracheophyta</taxon>
        <taxon>Spermatophyta</taxon>
        <taxon>Magnoliopsida</taxon>
        <taxon>Liliopsida</taxon>
        <taxon>Poales</taxon>
        <taxon>Poaceae</taxon>
        <taxon>PACMAD clade</taxon>
        <taxon>Panicoideae</taxon>
        <taxon>Andropogonodae</taxon>
        <taxon>Andropogoneae</taxon>
        <taxon>Sorghinae</taxon>
        <taxon>Sorghum</taxon>
    </lineage>
</organism>
<keyword evidence="2" id="KW-1185">Reference proteome</keyword>
<evidence type="ECO:0000313" key="1">
    <source>
        <dbReference type="EMBL" id="OQU90992.1"/>
    </source>
</evidence>
<accession>A0A1Z5S4X6</accession>
<dbReference type="Proteomes" id="UP000000768">
    <property type="component" value="Chromosome 1"/>
</dbReference>
<sequence length="34" mass="3622">MRPPHPGGGALPLGCHRLPQATPWLLPRLRGVGI</sequence>
<dbReference type="EMBL" id="CM000760">
    <property type="protein sequence ID" value="OQU90992.1"/>
    <property type="molecule type" value="Genomic_DNA"/>
</dbReference>
<name>A0A1Z5S4X6_SORBI</name>
<dbReference type="AlphaFoldDB" id="A0A1Z5S4X6"/>